<organism evidence="2 3">
    <name type="scientific">Nitrospira japonica</name>
    <dbReference type="NCBI Taxonomy" id="1325564"/>
    <lineage>
        <taxon>Bacteria</taxon>
        <taxon>Pseudomonadati</taxon>
        <taxon>Nitrospirota</taxon>
        <taxon>Nitrospiria</taxon>
        <taxon>Nitrospirales</taxon>
        <taxon>Nitrospiraceae</taxon>
        <taxon>Nitrospira</taxon>
    </lineage>
</organism>
<accession>A0A1W1I1F2</accession>
<keyword evidence="1" id="KW-1133">Transmembrane helix</keyword>
<keyword evidence="1" id="KW-0812">Transmembrane</keyword>
<dbReference type="Proteomes" id="UP000192042">
    <property type="component" value="Chromosome I"/>
</dbReference>
<keyword evidence="1" id="KW-0472">Membrane</keyword>
<proteinExistence type="predicted"/>
<sequence>MTNLTPCIVALGGFLLCRLILPIARVFEDL</sequence>
<evidence type="ECO:0000313" key="3">
    <source>
        <dbReference type="Proteomes" id="UP000192042"/>
    </source>
</evidence>
<evidence type="ECO:0000256" key="1">
    <source>
        <dbReference type="SAM" id="Phobius"/>
    </source>
</evidence>
<feature type="transmembrane region" description="Helical" evidence="1">
    <location>
        <begin position="7"/>
        <end position="27"/>
    </location>
</feature>
<reference evidence="2 3" key="1">
    <citation type="submission" date="2017-03" db="EMBL/GenBank/DDBJ databases">
        <authorList>
            <person name="Afonso C.L."/>
            <person name="Miller P.J."/>
            <person name="Scott M.A."/>
            <person name="Spackman E."/>
            <person name="Goraichik I."/>
            <person name="Dimitrov K.M."/>
            <person name="Suarez D.L."/>
            <person name="Swayne D.E."/>
        </authorList>
    </citation>
    <scope>NUCLEOTIDE SEQUENCE [LARGE SCALE GENOMIC DNA]</scope>
    <source>
        <strain evidence="2">Genome sequencing of Nitrospira japonica strain NJ11</strain>
    </source>
</reference>
<dbReference type="AlphaFoldDB" id="A0A1W1I1F2"/>
<name>A0A1W1I1F2_9BACT</name>
<evidence type="ECO:0000313" key="2">
    <source>
        <dbReference type="EMBL" id="SLM46812.1"/>
    </source>
</evidence>
<dbReference type="EMBL" id="LT828648">
    <property type="protein sequence ID" value="SLM46812.1"/>
    <property type="molecule type" value="Genomic_DNA"/>
</dbReference>
<keyword evidence="3" id="KW-1185">Reference proteome</keyword>
<dbReference type="KEGG" id="nja:NSJP_0640"/>
<protein>
    <submittedName>
        <fullName evidence="2">Uncharacterized protein</fullName>
    </submittedName>
</protein>
<gene>
    <name evidence="2" type="ORF">NSJP_0640</name>
</gene>